<gene>
    <name evidence="1" type="ORF">J7S78_13415</name>
</gene>
<dbReference type="AlphaFoldDB" id="A0AAP2FJL0"/>
<keyword evidence="2" id="KW-1185">Reference proteome</keyword>
<reference evidence="1 2" key="1">
    <citation type="submission" date="2021-03" db="EMBL/GenBank/DDBJ databases">
        <authorList>
            <person name="Stanton E."/>
        </authorList>
    </citation>
    <scope>NUCLEOTIDE SEQUENCE [LARGE SCALE GENOMIC DNA]</scope>
    <source>
        <strain evidence="1 2">2020EL-00037</strain>
    </source>
</reference>
<organism evidence="1 2">
    <name type="scientific">Klebsiella oxytoca</name>
    <dbReference type="NCBI Taxonomy" id="571"/>
    <lineage>
        <taxon>Bacteria</taxon>
        <taxon>Pseudomonadati</taxon>
        <taxon>Pseudomonadota</taxon>
        <taxon>Gammaproteobacteria</taxon>
        <taxon>Enterobacterales</taxon>
        <taxon>Enterobacteriaceae</taxon>
        <taxon>Klebsiella/Raoultella group</taxon>
        <taxon>Klebsiella</taxon>
    </lineage>
</organism>
<sequence>MRYSEYVESLRKVVSELDGAVLVLIQDANFLLEEFWKDVKARNEFAPFAFNIQQQQATYRIRWGSLYKPKTRAGGESRRVQMKHINKGKGDQYFLSQLKGCPAWFEVLFYKYETQLTEIRKAIRSNRAIRMRVSKLITHYDK</sequence>
<comment type="caution">
    <text evidence="1">The sequence shown here is derived from an EMBL/GenBank/DDBJ whole genome shotgun (WGS) entry which is preliminary data.</text>
</comment>
<dbReference type="InterPro" id="IPR045809">
    <property type="entry name" value="MobI"/>
</dbReference>
<dbReference type="Proteomes" id="UP000673434">
    <property type="component" value="Unassembled WGS sequence"/>
</dbReference>
<evidence type="ECO:0000313" key="2">
    <source>
        <dbReference type="Proteomes" id="UP000673434"/>
    </source>
</evidence>
<evidence type="ECO:0000313" key="1">
    <source>
        <dbReference type="EMBL" id="MBQ0600790.1"/>
    </source>
</evidence>
<accession>A0AAP2FJL0</accession>
<dbReference type="Pfam" id="PF19456">
    <property type="entry name" value="MobI"/>
    <property type="match status" value="1"/>
</dbReference>
<name>A0AAP2FJL0_KLEOX</name>
<dbReference type="RefSeq" id="WP_210846198.1">
    <property type="nucleotide sequence ID" value="NZ_JAGKON010000013.1"/>
</dbReference>
<protein>
    <submittedName>
        <fullName evidence="1">Uncharacterized protein</fullName>
    </submittedName>
</protein>
<dbReference type="EMBL" id="JAGKON010000013">
    <property type="protein sequence ID" value="MBQ0600790.1"/>
    <property type="molecule type" value="Genomic_DNA"/>
</dbReference>
<proteinExistence type="predicted"/>